<protein>
    <submittedName>
        <fullName evidence="3">Uncharacterized protein LOC104241945</fullName>
    </submittedName>
</protein>
<dbReference type="InterPro" id="IPR021109">
    <property type="entry name" value="Peptidase_aspartic_dom_sf"/>
</dbReference>
<sequence length="231" mass="26642">MPSFEYYNGSSLMKKTPEEMVAILDELTDDANQLPVENNERRKSAGVHQKNSYNQEGEERVDDGLKKKGKNRAQKKKKDENSMNKEIEERKYMSVLPFPKKQIREKLDKQFGRFLEVLKQEILPNKLTVEETSVVNVTKHCASIILIPFSIFMKLEGEIGKIRSILVSLQLEDHTTITPEGIVEDVLVQVDKFVFPMDFNVVNMEENREVSLILGRPFLATSRAILDIQER</sequence>
<reference evidence="2" key="1">
    <citation type="journal article" date="2013" name="Genome Biol.">
        <title>Reference genomes and transcriptomes of Nicotiana sylvestris and Nicotiana tomentosiformis.</title>
        <authorList>
            <person name="Sierro N."/>
            <person name="Battey J.N."/>
            <person name="Ouadi S."/>
            <person name="Bovet L."/>
            <person name="Goepfert S."/>
            <person name="Bakaher N."/>
            <person name="Peitsch M.C."/>
            <person name="Ivanov N.V."/>
        </authorList>
    </citation>
    <scope>NUCLEOTIDE SEQUENCE [LARGE SCALE GENOMIC DNA]</scope>
</reference>
<evidence type="ECO:0000256" key="1">
    <source>
        <dbReference type="SAM" id="MobiDB-lite"/>
    </source>
</evidence>
<gene>
    <name evidence="3" type="primary">LOC104241945</name>
</gene>
<dbReference type="PANTHER" id="PTHR33067">
    <property type="entry name" value="RNA-DIRECTED DNA POLYMERASE-RELATED"/>
    <property type="match status" value="1"/>
</dbReference>
<keyword evidence="2" id="KW-1185">Reference proteome</keyword>
<accession>A0A1U7Y7J1</accession>
<reference evidence="3" key="2">
    <citation type="submission" date="2025-08" db="UniProtKB">
        <authorList>
            <consortium name="RefSeq"/>
        </authorList>
    </citation>
    <scope>IDENTIFICATION</scope>
    <source>
        <tissue evidence="3">Leaf</tissue>
    </source>
</reference>
<evidence type="ECO:0000313" key="2">
    <source>
        <dbReference type="Proteomes" id="UP000189701"/>
    </source>
</evidence>
<feature type="compositionally biased region" description="Basic and acidic residues" evidence="1">
    <location>
        <begin position="77"/>
        <end position="86"/>
    </location>
</feature>
<dbReference type="Gene3D" id="2.40.70.10">
    <property type="entry name" value="Acid Proteases"/>
    <property type="match status" value="1"/>
</dbReference>
<feature type="compositionally biased region" description="Basic residues" evidence="1">
    <location>
        <begin position="67"/>
        <end position="76"/>
    </location>
</feature>
<dbReference type="RefSeq" id="XP_009795219.1">
    <property type="nucleotide sequence ID" value="XM_009796917.1"/>
</dbReference>
<dbReference type="Proteomes" id="UP000189701">
    <property type="component" value="Unplaced"/>
</dbReference>
<name>A0A1U7Y7J1_NICSY</name>
<dbReference type="eggNOG" id="KOG0017">
    <property type="taxonomic scope" value="Eukaryota"/>
</dbReference>
<dbReference type="CDD" id="cd00303">
    <property type="entry name" value="retropepsin_like"/>
    <property type="match status" value="1"/>
</dbReference>
<organism evidence="2 3">
    <name type="scientific">Nicotiana sylvestris</name>
    <name type="common">Wood tobacco</name>
    <name type="synonym">South American tobacco</name>
    <dbReference type="NCBI Taxonomy" id="4096"/>
    <lineage>
        <taxon>Eukaryota</taxon>
        <taxon>Viridiplantae</taxon>
        <taxon>Streptophyta</taxon>
        <taxon>Embryophyta</taxon>
        <taxon>Tracheophyta</taxon>
        <taxon>Spermatophyta</taxon>
        <taxon>Magnoliopsida</taxon>
        <taxon>eudicotyledons</taxon>
        <taxon>Gunneridae</taxon>
        <taxon>Pentapetalae</taxon>
        <taxon>asterids</taxon>
        <taxon>lamiids</taxon>
        <taxon>Solanales</taxon>
        <taxon>Solanaceae</taxon>
        <taxon>Nicotianoideae</taxon>
        <taxon>Nicotianeae</taxon>
        <taxon>Nicotiana</taxon>
    </lineage>
</organism>
<feature type="region of interest" description="Disordered" evidence="1">
    <location>
        <begin position="28"/>
        <end position="86"/>
    </location>
</feature>
<evidence type="ECO:0000313" key="3">
    <source>
        <dbReference type="RefSeq" id="XP_009795219.1"/>
    </source>
</evidence>
<dbReference type="PANTHER" id="PTHR33067:SF31">
    <property type="entry name" value="RNA-DIRECTED DNA POLYMERASE"/>
    <property type="match status" value="1"/>
</dbReference>
<proteinExistence type="predicted"/>
<dbReference type="AlphaFoldDB" id="A0A1U7Y7J1"/>